<dbReference type="Pfam" id="PF14880">
    <property type="entry name" value="COX14"/>
    <property type="match status" value="1"/>
</dbReference>
<feature type="region of interest" description="Disordered" evidence="5">
    <location>
        <begin position="21"/>
        <end position="44"/>
    </location>
</feature>
<feature type="transmembrane region" description="Helical" evidence="6">
    <location>
        <begin position="82"/>
        <end position="103"/>
    </location>
</feature>
<sequence>MASRIVPRTVKDATRFTSTVPHASSKIASQTPTNSSRIVGESPEQRVRRLRQAHLAAQKAKFSRLDRVIDGSRRFLDIAHRWTVTGLVVVTAVATVVSIYSLWDMMRYNQARRAEWAETQKQLEADTLPNTALISRST</sequence>
<evidence type="ECO:0000256" key="1">
    <source>
        <dbReference type="ARBA" id="ARBA00004167"/>
    </source>
</evidence>
<evidence type="ECO:0000313" key="8">
    <source>
        <dbReference type="Proteomes" id="UP000224854"/>
    </source>
</evidence>
<dbReference type="GO" id="GO:0016020">
    <property type="term" value="C:membrane"/>
    <property type="evidence" value="ECO:0007669"/>
    <property type="project" value="UniProtKB-SubCell"/>
</dbReference>
<comment type="caution">
    <text evidence="7">The sequence shown here is derived from an EMBL/GenBank/DDBJ whole genome shotgun (WGS) entry which is preliminary data.</text>
</comment>
<dbReference type="OrthoDB" id="4205486at2759"/>
<keyword evidence="8" id="KW-1185">Reference proteome</keyword>
<gene>
    <name evidence="7" type="ORF">CDD82_7528</name>
</gene>
<comment type="subcellular location">
    <subcellularLocation>
        <location evidence="1">Membrane</location>
        <topology evidence="1">Single-pass membrane protein</topology>
    </subcellularLocation>
</comment>
<keyword evidence="2 6" id="KW-0812">Transmembrane</keyword>
<evidence type="ECO:0000256" key="6">
    <source>
        <dbReference type="SAM" id="Phobius"/>
    </source>
</evidence>
<dbReference type="EMBL" id="NJEU01000089">
    <property type="protein sequence ID" value="PHH81926.1"/>
    <property type="molecule type" value="Genomic_DNA"/>
</dbReference>
<evidence type="ECO:0000256" key="2">
    <source>
        <dbReference type="ARBA" id="ARBA00022692"/>
    </source>
</evidence>
<feature type="compositionally biased region" description="Polar residues" evidence="5">
    <location>
        <begin position="21"/>
        <end position="37"/>
    </location>
</feature>
<evidence type="ECO:0000313" key="7">
    <source>
        <dbReference type="EMBL" id="PHH81926.1"/>
    </source>
</evidence>
<dbReference type="Proteomes" id="UP000224854">
    <property type="component" value="Unassembled WGS sequence"/>
</dbReference>
<protein>
    <submittedName>
        <fullName evidence="7">Uncharacterized protein</fullName>
    </submittedName>
</protein>
<reference evidence="7 8" key="1">
    <citation type="submission" date="2017-06" db="EMBL/GenBank/DDBJ databases">
        <title>Ant-infecting Ophiocordyceps genomes reveal a high diversity of potential behavioral manipulation genes and a possible major role for enterotoxins.</title>
        <authorList>
            <person name="De Bekker C."/>
            <person name="Evans H.C."/>
            <person name="Brachmann A."/>
            <person name="Hughes D.P."/>
        </authorList>
    </citation>
    <scope>NUCLEOTIDE SEQUENCE [LARGE SCALE GENOMIC DNA]</scope>
    <source>
        <strain evidence="7 8">1348a</strain>
    </source>
</reference>
<accession>A0A2C5ZPK3</accession>
<keyword evidence="4 6" id="KW-0472">Membrane</keyword>
<keyword evidence="3 6" id="KW-1133">Transmembrane helix</keyword>
<evidence type="ECO:0000256" key="5">
    <source>
        <dbReference type="SAM" id="MobiDB-lite"/>
    </source>
</evidence>
<dbReference type="AlphaFoldDB" id="A0A2C5ZPK3"/>
<evidence type="ECO:0000256" key="4">
    <source>
        <dbReference type="ARBA" id="ARBA00023136"/>
    </source>
</evidence>
<organism evidence="7 8">
    <name type="scientific">Ophiocordyceps australis</name>
    <dbReference type="NCBI Taxonomy" id="1399860"/>
    <lineage>
        <taxon>Eukaryota</taxon>
        <taxon>Fungi</taxon>
        <taxon>Dikarya</taxon>
        <taxon>Ascomycota</taxon>
        <taxon>Pezizomycotina</taxon>
        <taxon>Sordariomycetes</taxon>
        <taxon>Hypocreomycetidae</taxon>
        <taxon>Hypocreales</taxon>
        <taxon>Ophiocordycipitaceae</taxon>
        <taxon>Ophiocordyceps</taxon>
    </lineage>
</organism>
<dbReference type="InterPro" id="IPR029208">
    <property type="entry name" value="COX14"/>
</dbReference>
<evidence type="ECO:0000256" key="3">
    <source>
        <dbReference type="ARBA" id="ARBA00022989"/>
    </source>
</evidence>
<proteinExistence type="predicted"/>
<name>A0A2C5ZPK3_9HYPO</name>